<organism evidence="2 3">
    <name type="scientific">Dyadobacter jiangsuensis</name>
    <dbReference type="NCBI Taxonomy" id="1591085"/>
    <lineage>
        <taxon>Bacteria</taxon>
        <taxon>Pseudomonadati</taxon>
        <taxon>Bacteroidota</taxon>
        <taxon>Cytophagia</taxon>
        <taxon>Cytophagales</taxon>
        <taxon>Spirosomataceae</taxon>
        <taxon>Dyadobacter</taxon>
    </lineage>
</organism>
<accession>A0A2P8FR18</accession>
<gene>
    <name evidence="2" type="ORF">CLV60_1143</name>
</gene>
<sequence>MGKLSKILEELLQSIRGKDFKDTKKEIIAKKEKDRQPVGQSDSARSFGGNKREIIKDGRTVVKPDPYQVEVNKINERIKQAKALTPQDMKEIEKSLAEQDIKKDIFRSRMQMRSDEAKAQQAYHSASEDRKRDQKELSKKEKFLAAFKKKEKDKDHER</sequence>
<feature type="compositionally biased region" description="Basic and acidic residues" evidence="1">
    <location>
        <begin position="50"/>
        <end position="59"/>
    </location>
</feature>
<comment type="caution">
    <text evidence="2">The sequence shown here is derived from an EMBL/GenBank/DDBJ whole genome shotgun (WGS) entry which is preliminary data.</text>
</comment>
<proteinExistence type="predicted"/>
<feature type="region of interest" description="Disordered" evidence="1">
    <location>
        <begin position="28"/>
        <end position="59"/>
    </location>
</feature>
<dbReference type="Proteomes" id="UP000241964">
    <property type="component" value="Unassembled WGS sequence"/>
</dbReference>
<dbReference type="AlphaFoldDB" id="A0A2P8FR18"/>
<dbReference type="RefSeq" id="WP_106598163.1">
    <property type="nucleotide sequence ID" value="NZ_PYAS01000014.1"/>
</dbReference>
<protein>
    <submittedName>
        <fullName evidence="2">Uncharacterized protein</fullName>
    </submittedName>
</protein>
<keyword evidence="3" id="KW-1185">Reference proteome</keyword>
<reference evidence="2 3" key="1">
    <citation type="submission" date="2018-03" db="EMBL/GenBank/DDBJ databases">
        <title>Genomic Encyclopedia of Archaeal and Bacterial Type Strains, Phase II (KMG-II): from individual species to whole genera.</title>
        <authorList>
            <person name="Goeker M."/>
        </authorList>
    </citation>
    <scope>NUCLEOTIDE SEQUENCE [LARGE SCALE GENOMIC DNA]</scope>
    <source>
        <strain evidence="2 3">DSM 29057</strain>
    </source>
</reference>
<feature type="compositionally biased region" description="Basic and acidic residues" evidence="1">
    <location>
        <begin position="126"/>
        <end position="158"/>
    </location>
</feature>
<dbReference type="EMBL" id="PYAS01000014">
    <property type="protein sequence ID" value="PSL24176.1"/>
    <property type="molecule type" value="Genomic_DNA"/>
</dbReference>
<evidence type="ECO:0000313" key="3">
    <source>
        <dbReference type="Proteomes" id="UP000241964"/>
    </source>
</evidence>
<feature type="region of interest" description="Disordered" evidence="1">
    <location>
        <begin position="110"/>
        <end position="158"/>
    </location>
</feature>
<name>A0A2P8FR18_9BACT</name>
<evidence type="ECO:0000313" key="2">
    <source>
        <dbReference type="EMBL" id="PSL24176.1"/>
    </source>
</evidence>
<evidence type="ECO:0000256" key="1">
    <source>
        <dbReference type="SAM" id="MobiDB-lite"/>
    </source>
</evidence>